<reference evidence="3" key="1">
    <citation type="journal article" date="2019" name="Int. J. Syst. Evol. Microbiol.">
        <title>The Global Catalogue of Microorganisms (GCM) 10K type strain sequencing project: providing services to taxonomists for standard genome sequencing and annotation.</title>
        <authorList>
            <consortium name="The Broad Institute Genomics Platform"/>
            <consortium name="The Broad Institute Genome Sequencing Center for Infectious Disease"/>
            <person name="Wu L."/>
            <person name="Ma J."/>
        </authorList>
    </citation>
    <scope>NUCLEOTIDE SEQUENCE [LARGE SCALE GENOMIC DNA]</scope>
    <source>
        <strain evidence="3">JCM 17441</strain>
    </source>
</reference>
<keyword evidence="3" id="KW-1185">Reference proteome</keyword>
<evidence type="ECO:0000256" key="1">
    <source>
        <dbReference type="SAM" id="Phobius"/>
    </source>
</evidence>
<evidence type="ECO:0000313" key="3">
    <source>
        <dbReference type="Proteomes" id="UP001500620"/>
    </source>
</evidence>
<evidence type="ECO:0000313" key="2">
    <source>
        <dbReference type="EMBL" id="GAA4256897.1"/>
    </source>
</evidence>
<organism evidence="2 3">
    <name type="scientific">Dactylosporangium darangshiense</name>
    <dbReference type="NCBI Taxonomy" id="579108"/>
    <lineage>
        <taxon>Bacteria</taxon>
        <taxon>Bacillati</taxon>
        <taxon>Actinomycetota</taxon>
        <taxon>Actinomycetes</taxon>
        <taxon>Micromonosporales</taxon>
        <taxon>Micromonosporaceae</taxon>
        <taxon>Dactylosporangium</taxon>
    </lineage>
</organism>
<feature type="transmembrane region" description="Helical" evidence="1">
    <location>
        <begin position="12"/>
        <end position="42"/>
    </location>
</feature>
<feature type="transmembrane region" description="Helical" evidence="1">
    <location>
        <begin position="62"/>
        <end position="83"/>
    </location>
</feature>
<keyword evidence="1" id="KW-0472">Membrane</keyword>
<comment type="caution">
    <text evidence="2">The sequence shown here is derived from an EMBL/GenBank/DDBJ whole genome shotgun (WGS) entry which is preliminary data.</text>
</comment>
<proteinExistence type="predicted"/>
<protein>
    <submittedName>
        <fullName evidence="2">Pentapeptide repeat-containing protein</fullName>
    </submittedName>
</protein>
<accession>A0ABP8DJG7</accession>
<keyword evidence="1" id="KW-0812">Transmembrane</keyword>
<sequence length="276" mass="29668">MLVNRLASRRGLRLWPFWVALASMVLFGAVVAGAAGLILWFVLGRPPVARPVPLNAAALLDLTRIALVVTGGIGGIVALVVAYRRQRIHEQADAREHGKLFNERFIAASAQLGHDSAAVRLAGVHAMAELADDSPEHLHTCVDVLCAYLRLPYVPAADGEREVRLTIIRVIGDHLRPSARTDWRDHNVDFTGAVFEGGDLDEAVFAGKSVSFRGARFVDGVLRLERARFMATVSFRGAQFSGGTVDLHGAHFATPPEFDGPTSAPPAVLLSEAEAA</sequence>
<gene>
    <name evidence="2" type="ORF">GCM10022255_071610</name>
</gene>
<dbReference type="Proteomes" id="UP001500620">
    <property type="component" value="Unassembled WGS sequence"/>
</dbReference>
<name>A0ABP8DJG7_9ACTN</name>
<keyword evidence="1" id="KW-1133">Transmembrane helix</keyword>
<dbReference type="Gene3D" id="2.160.20.80">
    <property type="entry name" value="E3 ubiquitin-protein ligase SopA"/>
    <property type="match status" value="1"/>
</dbReference>
<dbReference type="EMBL" id="BAABAT010000025">
    <property type="protein sequence ID" value="GAA4256897.1"/>
    <property type="molecule type" value="Genomic_DNA"/>
</dbReference>